<dbReference type="InterPro" id="IPR054608">
    <property type="entry name" value="SYY-like_C"/>
</dbReference>
<dbReference type="GO" id="GO:0003723">
    <property type="term" value="F:RNA binding"/>
    <property type="evidence" value="ECO:0007669"/>
    <property type="project" value="UniProtKB-KW"/>
</dbReference>
<accession>A0A645G2E2</accession>
<evidence type="ECO:0000313" key="8">
    <source>
        <dbReference type="EMBL" id="MPN20336.1"/>
    </source>
</evidence>
<dbReference type="SMART" id="SM00363">
    <property type="entry name" value="S4"/>
    <property type="match status" value="1"/>
</dbReference>
<dbReference type="PROSITE" id="PS50889">
    <property type="entry name" value="S4"/>
    <property type="match status" value="1"/>
</dbReference>
<dbReference type="PANTHER" id="PTHR11766">
    <property type="entry name" value="TYROSYL-TRNA SYNTHETASE"/>
    <property type="match status" value="1"/>
</dbReference>
<dbReference type="GO" id="GO:0004831">
    <property type="term" value="F:tyrosine-tRNA ligase activity"/>
    <property type="evidence" value="ECO:0007669"/>
    <property type="project" value="UniProtKB-EC"/>
</dbReference>
<keyword evidence="5" id="KW-0648">Protein biosynthesis</keyword>
<dbReference type="NCBIfam" id="TIGR00234">
    <property type="entry name" value="tyrS"/>
    <property type="match status" value="1"/>
</dbReference>
<evidence type="ECO:0000256" key="4">
    <source>
        <dbReference type="ARBA" id="ARBA00022884"/>
    </source>
</evidence>
<dbReference type="GO" id="GO:0006437">
    <property type="term" value="P:tyrosyl-tRNA aminoacylation"/>
    <property type="evidence" value="ECO:0007669"/>
    <property type="project" value="InterPro"/>
</dbReference>
<dbReference type="GO" id="GO:0005524">
    <property type="term" value="F:ATP binding"/>
    <property type="evidence" value="ECO:0007669"/>
    <property type="project" value="UniProtKB-KW"/>
</dbReference>
<evidence type="ECO:0000256" key="5">
    <source>
        <dbReference type="ARBA" id="ARBA00022917"/>
    </source>
</evidence>
<dbReference type="InterPro" id="IPR002307">
    <property type="entry name" value="Tyr-tRNA-ligase"/>
</dbReference>
<dbReference type="GO" id="GO:0005829">
    <property type="term" value="C:cytosol"/>
    <property type="evidence" value="ECO:0007669"/>
    <property type="project" value="TreeGrafter"/>
</dbReference>
<dbReference type="AlphaFoldDB" id="A0A645G2E2"/>
<keyword evidence="4" id="KW-0694">RNA-binding</keyword>
<name>A0A645G2E2_9ZZZZ</name>
<feature type="domain" description="RNA-binding S4" evidence="7">
    <location>
        <begin position="125"/>
        <end position="186"/>
    </location>
</feature>
<reference evidence="8" key="1">
    <citation type="submission" date="2019-08" db="EMBL/GenBank/DDBJ databases">
        <authorList>
            <person name="Kucharzyk K."/>
            <person name="Murdoch R.W."/>
            <person name="Higgins S."/>
            <person name="Loffler F."/>
        </authorList>
    </citation>
    <scope>NUCLEOTIDE SEQUENCE</scope>
</reference>
<keyword evidence="3" id="KW-0067">ATP-binding</keyword>
<dbReference type="PANTHER" id="PTHR11766:SF1">
    <property type="entry name" value="TYROSINE--TRNA LIGASE"/>
    <property type="match status" value="1"/>
</dbReference>
<dbReference type="InterPro" id="IPR002942">
    <property type="entry name" value="S4_RNA-bd"/>
</dbReference>
<comment type="caution">
    <text evidence="8">The sequence shown here is derived from an EMBL/GenBank/DDBJ whole genome shotgun (WGS) entry which is preliminary data.</text>
</comment>
<dbReference type="Gene3D" id="1.10.240.10">
    <property type="entry name" value="Tyrosyl-Transfer RNA Synthetase"/>
    <property type="match status" value="1"/>
</dbReference>
<gene>
    <name evidence="8" type="primary">tyrS_46</name>
    <name evidence="8" type="ORF">SDC9_167714</name>
</gene>
<dbReference type="Pfam" id="PF22421">
    <property type="entry name" value="SYY_C-terminal"/>
    <property type="match status" value="1"/>
</dbReference>
<dbReference type="SUPFAM" id="SSF55174">
    <property type="entry name" value="Alpha-L RNA-binding motif"/>
    <property type="match status" value="1"/>
</dbReference>
<dbReference type="InterPro" id="IPR024088">
    <property type="entry name" value="Tyr-tRNA-ligase_bac-type"/>
</dbReference>
<proteinExistence type="predicted"/>
<evidence type="ECO:0000256" key="6">
    <source>
        <dbReference type="ARBA" id="ARBA00023146"/>
    </source>
</evidence>
<protein>
    <submittedName>
        <fullName evidence="8">Tyrosine--tRNA ligase</fullName>
        <ecNumber evidence="8">6.1.1.1</ecNumber>
    </submittedName>
</protein>
<dbReference type="Gene3D" id="3.10.290.10">
    <property type="entry name" value="RNA-binding S4 domain"/>
    <property type="match status" value="1"/>
</dbReference>
<evidence type="ECO:0000256" key="3">
    <source>
        <dbReference type="ARBA" id="ARBA00022840"/>
    </source>
</evidence>
<keyword evidence="2" id="KW-0547">Nucleotide-binding</keyword>
<dbReference type="InterPro" id="IPR036986">
    <property type="entry name" value="S4_RNA-bd_sf"/>
</dbReference>
<evidence type="ECO:0000256" key="2">
    <source>
        <dbReference type="ARBA" id="ARBA00022741"/>
    </source>
</evidence>
<evidence type="ECO:0000256" key="1">
    <source>
        <dbReference type="ARBA" id="ARBA00022598"/>
    </source>
</evidence>
<organism evidence="8">
    <name type="scientific">bioreactor metagenome</name>
    <dbReference type="NCBI Taxonomy" id="1076179"/>
    <lineage>
        <taxon>unclassified sequences</taxon>
        <taxon>metagenomes</taxon>
        <taxon>ecological metagenomes</taxon>
    </lineage>
</organism>
<sequence>MPLLEGTDGVEKMSKSLDNYISLTDIPKEIFGKVMSIPDSMLLRYLQYAAFAHSDEVNRTKAGLADNSLHPRNVKVDIAKRVVALYHGQQAGEQALEEFEKIFKNKELPDNIEECTVECNDGAIGILDLLVNTKLVTSKKEARRLVEQGGVYIDNETVKDPMLVQDLSERHLLKVGKRKFLYVMGSSKS</sequence>
<keyword evidence="1 8" id="KW-0436">Ligase</keyword>
<keyword evidence="6" id="KW-0030">Aminoacyl-tRNA synthetase</keyword>
<dbReference type="InterPro" id="IPR002305">
    <property type="entry name" value="aa-tRNA-synth_Ic"/>
</dbReference>
<dbReference type="CDD" id="cd00165">
    <property type="entry name" value="S4"/>
    <property type="match status" value="1"/>
</dbReference>
<dbReference type="Pfam" id="PF00579">
    <property type="entry name" value="tRNA-synt_1b"/>
    <property type="match status" value="1"/>
</dbReference>
<dbReference type="EMBL" id="VSSQ01068063">
    <property type="protein sequence ID" value="MPN20336.1"/>
    <property type="molecule type" value="Genomic_DNA"/>
</dbReference>
<evidence type="ECO:0000259" key="7">
    <source>
        <dbReference type="SMART" id="SM00363"/>
    </source>
</evidence>
<dbReference type="SUPFAM" id="SSF52374">
    <property type="entry name" value="Nucleotidylyl transferase"/>
    <property type="match status" value="1"/>
</dbReference>
<dbReference type="EC" id="6.1.1.1" evidence="8"/>